<dbReference type="SUPFAM" id="SSF49854">
    <property type="entry name" value="Spermadhesin, CUB domain"/>
    <property type="match status" value="2"/>
</dbReference>
<protein>
    <submittedName>
        <fullName evidence="7">C-type lectin</fullName>
    </submittedName>
</protein>
<dbReference type="InterPro" id="IPR000859">
    <property type="entry name" value="CUB_dom"/>
</dbReference>
<dbReference type="Gene3D" id="3.10.100.10">
    <property type="entry name" value="Mannose-Binding Protein A, subunit A"/>
    <property type="match status" value="3"/>
</dbReference>
<dbReference type="InterPro" id="IPR050976">
    <property type="entry name" value="Snaclec"/>
</dbReference>
<dbReference type="Gene3D" id="2.60.120.290">
    <property type="entry name" value="Spermadhesin, CUB domain"/>
    <property type="match status" value="2"/>
</dbReference>
<dbReference type="WBParaSite" id="Pan_g10755.t1">
    <property type="protein sequence ID" value="Pan_g10755.t1"/>
    <property type="gene ID" value="Pan_g10755"/>
</dbReference>
<evidence type="ECO:0000313" key="6">
    <source>
        <dbReference type="Proteomes" id="UP000492821"/>
    </source>
</evidence>
<evidence type="ECO:0000256" key="2">
    <source>
        <dbReference type="PROSITE-ProRule" id="PRU00059"/>
    </source>
</evidence>
<sequence length="705" mass="75847">MKYRISLFCLILCNCIDIAFGACPVPSVDGKDGYCYKIGSNSAAHDDAIKSCDDGFHLPKVLNAATNAEVKKSADYMGSDVWLGASCDDNLNCKWDDGSDMGGGFDFWLGHNPNAINGKCVALTIADGTGRWQSVGCDADTKKGVVCQKANGDTPPITPVPVGTMSTSAPIISLSCDNAAGWKDGGDSNCYEYAAAALIFDDAVTRCNTDGGQVPKILNKLTNEEVQKLATDLKMQVWLGLKCQPDGSCKWNDGTTLNYANWIDGKPDVTEGACATMKLSGSHAGFWESADCNFDKGVICQKAATVTTSATTVPSPGYYCASGFSLEKDNRCYLPFVNNNAAKFANAEAVCKSRGAQLAIIENDEQNLIYQKVMSASGDGHLNAYLGLTYNPNTKTYSWVDGTSPNYANFSPANVASFGNCVEIFLSGQLAPKWLNTDCESVLPFACVTPASTTPVSTVLPPSGSTPATIVPPFNCNYEYFNSETVKSPNYPNPYPASIECDSLLVVDKYYVSVTFQNFSLEWGDYIDIFDGPHSGYPLLFRIQSGSAVVNQSFTTATSNKMLMRFVSAAGPTVATGFMAYFQPEIMPYTGPTLSPAQNPTTVVPWIGTPAPSNPYFCPDPNVFKSSGLIASPGYPQRFGTALNCLYHLQADTDTETISITFGPIDIDPNFDVLDLYDGNSLDSTRLARITHPTNYARSSAQFRR</sequence>
<feature type="disulfide bond" evidence="2">
    <location>
        <begin position="618"/>
        <end position="645"/>
    </location>
</feature>
<dbReference type="CDD" id="cd00037">
    <property type="entry name" value="CLECT"/>
    <property type="match status" value="3"/>
</dbReference>
<dbReference type="InterPro" id="IPR018378">
    <property type="entry name" value="C-type_lectin_CS"/>
</dbReference>
<organism evidence="6 7">
    <name type="scientific">Panagrellus redivivus</name>
    <name type="common">Microworm</name>
    <dbReference type="NCBI Taxonomy" id="6233"/>
    <lineage>
        <taxon>Eukaryota</taxon>
        <taxon>Metazoa</taxon>
        <taxon>Ecdysozoa</taxon>
        <taxon>Nematoda</taxon>
        <taxon>Chromadorea</taxon>
        <taxon>Rhabditida</taxon>
        <taxon>Tylenchina</taxon>
        <taxon>Panagrolaimomorpha</taxon>
        <taxon>Panagrolaimoidea</taxon>
        <taxon>Panagrolaimidae</taxon>
        <taxon>Panagrellus</taxon>
    </lineage>
</organism>
<dbReference type="AlphaFoldDB" id="A0A7E4UN54"/>
<reference evidence="6" key="1">
    <citation type="journal article" date="2013" name="Genetics">
        <title>The draft genome and transcriptome of Panagrellus redivivus are shaped by the harsh demands of a free-living lifestyle.</title>
        <authorList>
            <person name="Srinivasan J."/>
            <person name="Dillman A.R."/>
            <person name="Macchietto M.G."/>
            <person name="Heikkinen L."/>
            <person name="Lakso M."/>
            <person name="Fracchia K.M."/>
            <person name="Antoshechkin I."/>
            <person name="Mortazavi A."/>
            <person name="Wong G."/>
            <person name="Sternberg P.W."/>
        </authorList>
    </citation>
    <scope>NUCLEOTIDE SEQUENCE [LARGE SCALE GENOMIC DNA]</scope>
    <source>
        <strain evidence="6">MT8872</strain>
    </source>
</reference>
<dbReference type="InterPro" id="IPR016186">
    <property type="entry name" value="C-type_lectin-like/link_sf"/>
</dbReference>
<reference evidence="7" key="2">
    <citation type="submission" date="2020-10" db="UniProtKB">
        <authorList>
            <consortium name="WormBaseParasite"/>
        </authorList>
    </citation>
    <scope>IDENTIFICATION</scope>
</reference>
<accession>A0A7E4UN54</accession>
<dbReference type="PROSITE" id="PS01180">
    <property type="entry name" value="CUB"/>
    <property type="match status" value="2"/>
</dbReference>
<name>A0A7E4UN54_PANRE</name>
<evidence type="ECO:0000313" key="7">
    <source>
        <dbReference type="WBParaSite" id="Pan_g10755.t1"/>
    </source>
</evidence>
<evidence type="ECO:0000256" key="3">
    <source>
        <dbReference type="SAM" id="SignalP"/>
    </source>
</evidence>
<dbReference type="PROSITE" id="PS00615">
    <property type="entry name" value="C_TYPE_LECTIN_1"/>
    <property type="match status" value="2"/>
</dbReference>
<evidence type="ECO:0000259" key="5">
    <source>
        <dbReference type="PROSITE" id="PS50041"/>
    </source>
</evidence>
<dbReference type="SMART" id="SM00034">
    <property type="entry name" value="CLECT"/>
    <property type="match status" value="3"/>
</dbReference>
<feature type="chain" id="PRO_5029001317" evidence="3">
    <location>
        <begin position="22"/>
        <end position="705"/>
    </location>
</feature>
<keyword evidence="3" id="KW-0732">Signal</keyword>
<dbReference type="CDD" id="cd00041">
    <property type="entry name" value="CUB"/>
    <property type="match status" value="2"/>
</dbReference>
<feature type="domain" description="C-type lectin" evidence="5">
    <location>
        <begin position="328"/>
        <end position="448"/>
    </location>
</feature>
<dbReference type="InterPro" id="IPR001304">
    <property type="entry name" value="C-type_lectin-like"/>
</dbReference>
<dbReference type="Proteomes" id="UP000492821">
    <property type="component" value="Unassembled WGS sequence"/>
</dbReference>
<dbReference type="InterPro" id="IPR035914">
    <property type="entry name" value="Sperma_CUB_dom_sf"/>
</dbReference>
<dbReference type="SUPFAM" id="SSF56436">
    <property type="entry name" value="C-type lectin-like"/>
    <property type="match status" value="3"/>
</dbReference>
<proteinExistence type="predicted"/>
<dbReference type="Pfam" id="PF00431">
    <property type="entry name" value="CUB"/>
    <property type="match status" value="2"/>
</dbReference>
<evidence type="ECO:0000259" key="4">
    <source>
        <dbReference type="PROSITE" id="PS01180"/>
    </source>
</evidence>
<dbReference type="Pfam" id="PF00059">
    <property type="entry name" value="Lectin_C"/>
    <property type="match status" value="3"/>
</dbReference>
<feature type="signal peptide" evidence="3">
    <location>
        <begin position="1"/>
        <end position="21"/>
    </location>
</feature>
<dbReference type="PROSITE" id="PS50041">
    <property type="entry name" value="C_TYPE_LECTIN_2"/>
    <property type="match status" value="3"/>
</dbReference>
<dbReference type="InterPro" id="IPR016187">
    <property type="entry name" value="CTDL_fold"/>
</dbReference>
<feature type="domain" description="CUB" evidence="4">
    <location>
        <begin position="618"/>
        <end position="690"/>
    </location>
</feature>
<evidence type="ECO:0000256" key="1">
    <source>
        <dbReference type="ARBA" id="ARBA00023157"/>
    </source>
</evidence>
<dbReference type="PANTHER" id="PTHR22991:SF40">
    <property type="entry name" value="PROTEIN CBG13490"/>
    <property type="match status" value="1"/>
</dbReference>
<feature type="domain" description="CUB" evidence="4">
    <location>
        <begin position="463"/>
        <end position="585"/>
    </location>
</feature>
<keyword evidence="6" id="KW-1185">Reference proteome</keyword>
<comment type="caution">
    <text evidence="2">Lacks conserved residue(s) required for the propagation of feature annotation.</text>
</comment>
<feature type="domain" description="C-type lectin" evidence="5">
    <location>
        <begin position="31"/>
        <end position="138"/>
    </location>
</feature>
<dbReference type="PANTHER" id="PTHR22991">
    <property type="entry name" value="PROTEIN CBG13490"/>
    <property type="match status" value="1"/>
</dbReference>
<feature type="domain" description="C-type lectin" evidence="5">
    <location>
        <begin position="186"/>
        <end position="301"/>
    </location>
</feature>
<keyword evidence="1 2" id="KW-1015">Disulfide bond</keyword>
<dbReference type="SMART" id="SM00042">
    <property type="entry name" value="CUB"/>
    <property type="match status" value="2"/>
</dbReference>